<reference evidence="10 11" key="1">
    <citation type="submission" date="2017-05" db="EMBL/GenBank/DDBJ databases">
        <title>Thiocyanate degradation by Thiohalobacter thiocyanaticus FOKN1.</title>
        <authorList>
            <person name="Oshiki M."/>
            <person name="Fukushima T."/>
            <person name="Kawano S."/>
            <person name="Nakagawa J."/>
        </authorList>
    </citation>
    <scope>NUCLEOTIDE SEQUENCE [LARGE SCALE GENOMIC DNA]</scope>
    <source>
        <strain evidence="10 11">FOKN1</strain>
    </source>
</reference>
<dbReference type="GO" id="GO:0015920">
    <property type="term" value="P:lipopolysaccharide transport"/>
    <property type="evidence" value="ECO:0007669"/>
    <property type="project" value="TreeGrafter"/>
</dbReference>
<dbReference type="NCBIfam" id="TIGR04408">
    <property type="entry name" value="LptG_lptG"/>
    <property type="match status" value="1"/>
</dbReference>
<keyword evidence="6 9" id="KW-1133">Transmembrane helix</keyword>
<evidence type="ECO:0000256" key="2">
    <source>
        <dbReference type="ARBA" id="ARBA00004651"/>
    </source>
</evidence>
<dbReference type="Proteomes" id="UP000218765">
    <property type="component" value="Chromosome"/>
</dbReference>
<feature type="transmembrane region" description="Helical" evidence="9">
    <location>
        <begin position="12"/>
        <end position="33"/>
    </location>
</feature>
<dbReference type="GO" id="GO:0055085">
    <property type="term" value="P:transmembrane transport"/>
    <property type="evidence" value="ECO:0007669"/>
    <property type="project" value="InterPro"/>
</dbReference>
<evidence type="ECO:0000256" key="3">
    <source>
        <dbReference type="ARBA" id="ARBA00007725"/>
    </source>
</evidence>
<gene>
    <name evidence="10" type="ORF">FOKN1_1272</name>
</gene>
<dbReference type="InterPro" id="IPR030923">
    <property type="entry name" value="LptG"/>
</dbReference>
<sequence>MRTLRRYLTGHMVAGWALFATVMGVLLLLVRLIEELERVTDRYTSGKVVLHVLLTLPQQLLTLAPVIMLVGTLTAFARLEQLNELTVLRSAGVSKARLLRLLVMPLLVLCLLLWGAMEWVTAPLHQWGEEIRSEARGNNTLEPGQSLWSRSGLTYYRLGRLGLNRSPGDIDIFEFAPDHRLLRAIHAERAEVIEGRRWRLEDALVRSWDSGTLQVQRVPELSHDQLWSRDELQRLLLGMDSMPPSVLYAYQDYLQRSGQSGHAHALALWNRLLLPPAAVGMALLALGLGVKPGSQRGGMGRQLAAGVLVGVLFYLGSQILVALGQIYHLPPLGTASFPVLCIFLAALVLLRRLRW</sequence>
<dbReference type="InterPro" id="IPR005495">
    <property type="entry name" value="LptG/LptF_permease"/>
</dbReference>
<evidence type="ECO:0000313" key="11">
    <source>
        <dbReference type="Proteomes" id="UP000218765"/>
    </source>
</evidence>
<feature type="transmembrane region" description="Helical" evidence="9">
    <location>
        <begin position="303"/>
        <end position="326"/>
    </location>
</feature>
<proteinExistence type="inferred from homology"/>
<dbReference type="GO" id="GO:0043190">
    <property type="term" value="C:ATP-binding cassette (ABC) transporter complex"/>
    <property type="evidence" value="ECO:0007669"/>
    <property type="project" value="InterPro"/>
</dbReference>
<keyword evidence="11" id="KW-1185">Reference proteome</keyword>
<comment type="function">
    <text evidence="1">Part of the ABC transporter complex LptBFG involved in the translocation of lipopolysaccharide (LPS) from the inner membrane to the outer membrane.</text>
</comment>
<comment type="similarity">
    <text evidence="3">Belongs to the LptF/LptG family.</text>
</comment>
<evidence type="ECO:0000256" key="1">
    <source>
        <dbReference type="ARBA" id="ARBA00002265"/>
    </source>
</evidence>
<feature type="transmembrane region" description="Helical" evidence="9">
    <location>
        <begin position="53"/>
        <end position="77"/>
    </location>
</feature>
<evidence type="ECO:0000256" key="9">
    <source>
        <dbReference type="SAM" id="Phobius"/>
    </source>
</evidence>
<keyword evidence="5 9" id="KW-0812">Transmembrane</keyword>
<evidence type="ECO:0000256" key="5">
    <source>
        <dbReference type="ARBA" id="ARBA00022692"/>
    </source>
</evidence>
<organism evidence="10 11">
    <name type="scientific">Thiohalobacter thiocyanaticus</name>
    <dbReference type="NCBI Taxonomy" id="585455"/>
    <lineage>
        <taxon>Bacteria</taxon>
        <taxon>Pseudomonadati</taxon>
        <taxon>Pseudomonadota</taxon>
        <taxon>Gammaproteobacteria</taxon>
        <taxon>Thiohalobacterales</taxon>
        <taxon>Thiohalobacteraceae</taxon>
        <taxon>Thiohalobacter</taxon>
    </lineage>
</organism>
<dbReference type="PANTHER" id="PTHR33529">
    <property type="entry name" value="SLR0882 PROTEIN-RELATED"/>
    <property type="match status" value="1"/>
</dbReference>
<feature type="transmembrane region" description="Helical" evidence="9">
    <location>
        <begin position="98"/>
        <end position="117"/>
    </location>
</feature>
<dbReference type="KEGG" id="ttc:FOKN1_1272"/>
<keyword evidence="4" id="KW-1003">Cell membrane</keyword>
<dbReference type="OrthoDB" id="9776227at2"/>
<dbReference type="RefSeq" id="WP_096365805.1">
    <property type="nucleotide sequence ID" value="NZ_AP018052.1"/>
</dbReference>
<evidence type="ECO:0000256" key="8">
    <source>
        <dbReference type="ARBA" id="ARBA00026081"/>
    </source>
</evidence>
<dbReference type="EMBL" id="AP018052">
    <property type="protein sequence ID" value="BAZ93670.1"/>
    <property type="molecule type" value="Genomic_DNA"/>
</dbReference>
<feature type="transmembrane region" description="Helical" evidence="9">
    <location>
        <begin position="272"/>
        <end position="291"/>
    </location>
</feature>
<comment type="subunit">
    <text evidence="8">Component of the lipopolysaccharide transport and assembly complex. The LptBFG transporter is composed of two ATP-binding proteins (LptB) and two transmembrane proteins (LptF and LptG).</text>
</comment>
<evidence type="ECO:0000256" key="4">
    <source>
        <dbReference type="ARBA" id="ARBA00022475"/>
    </source>
</evidence>
<dbReference type="PANTHER" id="PTHR33529:SF2">
    <property type="entry name" value="LIPOPOLYSACCHARIDE EXPORT SYSTEM PERMEASE PROTEIN LPTG"/>
    <property type="match status" value="1"/>
</dbReference>
<evidence type="ECO:0000256" key="7">
    <source>
        <dbReference type="ARBA" id="ARBA00023136"/>
    </source>
</evidence>
<keyword evidence="7 9" id="KW-0472">Membrane</keyword>
<evidence type="ECO:0000313" key="10">
    <source>
        <dbReference type="EMBL" id="BAZ93670.1"/>
    </source>
</evidence>
<protein>
    <submittedName>
        <fullName evidence="10">Permeases</fullName>
    </submittedName>
</protein>
<feature type="transmembrane region" description="Helical" evidence="9">
    <location>
        <begin position="332"/>
        <end position="350"/>
    </location>
</feature>
<dbReference type="Pfam" id="PF03739">
    <property type="entry name" value="LptF_LptG"/>
    <property type="match status" value="1"/>
</dbReference>
<evidence type="ECO:0000256" key="6">
    <source>
        <dbReference type="ARBA" id="ARBA00022989"/>
    </source>
</evidence>
<comment type="subcellular location">
    <subcellularLocation>
        <location evidence="2">Cell membrane</location>
        <topology evidence="2">Multi-pass membrane protein</topology>
    </subcellularLocation>
</comment>
<accession>A0A1Z4VPW1</accession>
<dbReference type="AlphaFoldDB" id="A0A1Z4VPW1"/>
<name>A0A1Z4VPW1_9GAMM</name>